<dbReference type="SMART" id="SM00388">
    <property type="entry name" value="HisKA"/>
    <property type="match status" value="1"/>
</dbReference>
<proteinExistence type="inferred from homology"/>
<feature type="transmembrane region" description="Helical" evidence="12">
    <location>
        <begin position="38"/>
        <end position="58"/>
    </location>
</feature>
<evidence type="ECO:0000256" key="4">
    <source>
        <dbReference type="ARBA" id="ARBA00012438"/>
    </source>
</evidence>
<dbReference type="Pfam" id="PF02518">
    <property type="entry name" value="HATPase_c"/>
    <property type="match status" value="1"/>
</dbReference>
<dbReference type="Gene3D" id="3.40.50.2300">
    <property type="match status" value="1"/>
</dbReference>
<evidence type="ECO:0000256" key="3">
    <source>
        <dbReference type="ARBA" id="ARBA00006434"/>
    </source>
</evidence>
<dbReference type="InterPro" id="IPR005467">
    <property type="entry name" value="His_kinase_dom"/>
</dbReference>
<feature type="transmembrane region" description="Helical" evidence="12">
    <location>
        <begin position="6"/>
        <end position="26"/>
    </location>
</feature>
<organism evidence="15 16">
    <name type="scientific">Ahniella affigens</name>
    <dbReference type="NCBI Taxonomy" id="2021234"/>
    <lineage>
        <taxon>Bacteria</taxon>
        <taxon>Pseudomonadati</taxon>
        <taxon>Pseudomonadota</taxon>
        <taxon>Gammaproteobacteria</taxon>
        <taxon>Lysobacterales</taxon>
        <taxon>Rhodanobacteraceae</taxon>
        <taxon>Ahniella</taxon>
    </lineage>
</organism>
<dbReference type="Gene3D" id="3.30.450.20">
    <property type="entry name" value="PAS domain"/>
    <property type="match status" value="1"/>
</dbReference>
<dbReference type="InterPro" id="IPR036097">
    <property type="entry name" value="HisK_dim/P_sf"/>
</dbReference>
<feature type="domain" description="Response regulatory" evidence="14">
    <location>
        <begin position="1035"/>
        <end position="1147"/>
    </location>
</feature>
<feature type="transmembrane region" description="Helical" evidence="12">
    <location>
        <begin position="370"/>
        <end position="390"/>
    </location>
</feature>
<evidence type="ECO:0000256" key="1">
    <source>
        <dbReference type="ARBA" id="ARBA00000085"/>
    </source>
</evidence>
<evidence type="ECO:0000256" key="10">
    <source>
        <dbReference type="ARBA" id="ARBA00023136"/>
    </source>
</evidence>
<keyword evidence="10 12" id="KW-0472">Membrane</keyword>
<keyword evidence="6" id="KW-0808">Transferase</keyword>
<dbReference type="Proteomes" id="UP000241074">
    <property type="component" value="Chromosome"/>
</dbReference>
<dbReference type="InterPro" id="IPR003594">
    <property type="entry name" value="HATPase_dom"/>
</dbReference>
<feature type="transmembrane region" description="Helical" evidence="12">
    <location>
        <begin position="402"/>
        <end position="422"/>
    </location>
</feature>
<evidence type="ECO:0000256" key="6">
    <source>
        <dbReference type="ARBA" id="ARBA00022679"/>
    </source>
</evidence>
<dbReference type="InterPro" id="IPR038377">
    <property type="entry name" value="Na/Glc_symporter_sf"/>
</dbReference>
<comment type="catalytic activity">
    <reaction evidence="1">
        <text>ATP + protein L-histidine = ADP + protein N-phospho-L-histidine.</text>
        <dbReference type="EC" id="2.7.13.3"/>
    </reaction>
</comment>
<dbReference type="SUPFAM" id="SSF47384">
    <property type="entry name" value="Homodimeric domain of signal transducing histidine kinase"/>
    <property type="match status" value="1"/>
</dbReference>
<feature type="transmembrane region" description="Helical" evidence="12">
    <location>
        <begin position="64"/>
        <end position="86"/>
    </location>
</feature>
<evidence type="ECO:0000256" key="5">
    <source>
        <dbReference type="ARBA" id="ARBA00022553"/>
    </source>
</evidence>
<keyword evidence="7 12" id="KW-0812">Transmembrane</keyword>
<dbReference type="InterPro" id="IPR004358">
    <property type="entry name" value="Sig_transdc_His_kin-like_C"/>
</dbReference>
<dbReference type="InterPro" id="IPR001789">
    <property type="entry name" value="Sig_transdc_resp-reg_receiver"/>
</dbReference>
<keyword evidence="16" id="KW-1185">Reference proteome</keyword>
<dbReference type="InterPro" id="IPR011006">
    <property type="entry name" value="CheY-like_superfamily"/>
</dbReference>
<dbReference type="CDD" id="cd00082">
    <property type="entry name" value="HisKA"/>
    <property type="match status" value="1"/>
</dbReference>
<evidence type="ECO:0000256" key="11">
    <source>
        <dbReference type="PROSITE-ProRule" id="PRU00169"/>
    </source>
</evidence>
<dbReference type="Pfam" id="PF00072">
    <property type="entry name" value="Response_reg"/>
    <property type="match status" value="1"/>
</dbReference>
<dbReference type="OrthoDB" id="9764438at2"/>
<dbReference type="SMART" id="SM00448">
    <property type="entry name" value="REC"/>
    <property type="match status" value="1"/>
</dbReference>
<dbReference type="SMART" id="SM00387">
    <property type="entry name" value="HATPase_c"/>
    <property type="match status" value="1"/>
</dbReference>
<dbReference type="PROSITE" id="PS50109">
    <property type="entry name" value="HIS_KIN"/>
    <property type="match status" value="1"/>
</dbReference>
<feature type="transmembrane region" description="Helical" evidence="12">
    <location>
        <begin position="189"/>
        <end position="215"/>
    </location>
</feature>
<dbReference type="EC" id="2.7.13.3" evidence="4"/>
<dbReference type="CDD" id="cd00156">
    <property type="entry name" value="REC"/>
    <property type="match status" value="1"/>
</dbReference>
<dbReference type="InterPro" id="IPR036890">
    <property type="entry name" value="HATPase_C_sf"/>
</dbReference>
<dbReference type="KEGG" id="xba:C7S18_20780"/>
<reference evidence="15 16" key="1">
    <citation type="submission" date="2018-03" db="EMBL/GenBank/DDBJ databases">
        <title>Ahniella affigens gen. nov., sp. nov., a gammaproteobacterium isolated from sandy soil near a stream.</title>
        <authorList>
            <person name="Ko Y."/>
            <person name="Kim J.-H."/>
        </authorList>
    </citation>
    <scope>NUCLEOTIDE SEQUENCE [LARGE SCALE GENOMIC DNA]</scope>
    <source>
        <strain evidence="15 16">D13</strain>
    </source>
</reference>
<dbReference type="SUPFAM" id="SSF55874">
    <property type="entry name" value="ATPase domain of HSP90 chaperone/DNA topoisomerase II/histidine kinase"/>
    <property type="match status" value="1"/>
</dbReference>
<dbReference type="Gene3D" id="1.10.287.130">
    <property type="match status" value="1"/>
</dbReference>
<feature type="transmembrane region" description="Helical" evidence="12">
    <location>
        <begin position="316"/>
        <end position="349"/>
    </location>
</feature>
<reference evidence="15 16" key="2">
    <citation type="submission" date="2018-03" db="EMBL/GenBank/DDBJ databases">
        <authorList>
            <person name="Keele B.F."/>
        </authorList>
    </citation>
    <scope>NUCLEOTIDE SEQUENCE [LARGE SCALE GENOMIC DNA]</scope>
    <source>
        <strain evidence="15 16">D13</strain>
    </source>
</reference>
<keyword evidence="8 15" id="KW-0418">Kinase</keyword>
<evidence type="ECO:0000256" key="9">
    <source>
        <dbReference type="ARBA" id="ARBA00022989"/>
    </source>
</evidence>
<dbReference type="EMBL" id="CP027860">
    <property type="protein sequence ID" value="AVP99455.1"/>
    <property type="molecule type" value="Genomic_DNA"/>
</dbReference>
<feature type="transmembrane region" description="Helical" evidence="12">
    <location>
        <begin position="434"/>
        <end position="457"/>
    </location>
</feature>
<evidence type="ECO:0000256" key="7">
    <source>
        <dbReference type="ARBA" id="ARBA00022692"/>
    </source>
</evidence>
<gene>
    <name evidence="15" type="ORF">C7S18_20780</name>
</gene>
<dbReference type="FunFam" id="3.30.565.10:FF:000049">
    <property type="entry name" value="Two-component sensor histidine kinase"/>
    <property type="match status" value="1"/>
</dbReference>
<evidence type="ECO:0000256" key="2">
    <source>
        <dbReference type="ARBA" id="ARBA00004141"/>
    </source>
</evidence>
<feature type="modified residue" description="4-aspartylphosphate" evidence="11">
    <location>
        <position position="1084"/>
    </location>
</feature>
<dbReference type="Pfam" id="PF00512">
    <property type="entry name" value="HisKA"/>
    <property type="match status" value="1"/>
</dbReference>
<comment type="subcellular location">
    <subcellularLocation>
        <location evidence="2">Membrane</location>
        <topology evidence="2">Multi-pass membrane protein</topology>
    </subcellularLocation>
</comment>
<keyword evidence="9 12" id="KW-1133">Transmembrane helix</keyword>
<name>A0A2P1PX90_9GAMM</name>
<evidence type="ECO:0000256" key="12">
    <source>
        <dbReference type="SAM" id="Phobius"/>
    </source>
</evidence>
<accession>A0A2P1PX90</accession>
<evidence type="ECO:0000259" key="14">
    <source>
        <dbReference type="PROSITE" id="PS50110"/>
    </source>
</evidence>
<dbReference type="GO" id="GO:0022857">
    <property type="term" value="F:transmembrane transporter activity"/>
    <property type="evidence" value="ECO:0007669"/>
    <property type="project" value="InterPro"/>
</dbReference>
<keyword evidence="5 11" id="KW-0597">Phosphoprotein</keyword>
<dbReference type="CDD" id="cd00130">
    <property type="entry name" value="PAS"/>
    <property type="match status" value="1"/>
</dbReference>
<dbReference type="InterPro" id="IPR003661">
    <property type="entry name" value="HisK_dim/P_dom"/>
</dbReference>
<dbReference type="Gene3D" id="1.20.1730.10">
    <property type="entry name" value="Sodium/glucose cotransporter"/>
    <property type="match status" value="1"/>
</dbReference>
<dbReference type="PANTHER" id="PTHR43047:SF9">
    <property type="entry name" value="HISTIDINE KINASE"/>
    <property type="match status" value="1"/>
</dbReference>
<feature type="transmembrane region" description="Helical" evidence="12">
    <location>
        <begin position="235"/>
        <end position="253"/>
    </location>
</feature>
<feature type="transmembrane region" description="Helical" evidence="12">
    <location>
        <begin position="155"/>
        <end position="177"/>
    </location>
</feature>
<dbReference type="PRINTS" id="PR00344">
    <property type="entry name" value="BCTRLSENSOR"/>
</dbReference>
<comment type="similarity">
    <text evidence="3">Belongs to the sodium:solute symporter (SSF) (TC 2.A.21) family.</text>
</comment>
<feature type="domain" description="Histidine kinase" evidence="13">
    <location>
        <begin position="800"/>
        <end position="1015"/>
    </location>
</feature>
<evidence type="ECO:0000256" key="8">
    <source>
        <dbReference type="ARBA" id="ARBA00022777"/>
    </source>
</evidence>
<dbReference type="Gene3D" id="3.30.565.10">
    <property type="entry name" value="Histidine kinase-like ATPase, C-terminal domain"/>
    <property type="match status" value="1"/>
</dbReference>
<dbReference type="PROSITE" id="PS50110">
    <property type="entry name" value="RESPONSE_REGULATORY"/>
    <property type="match status" value="1"/>
</dbReference>
<dbReference type="InterPro" id="IPR001734">
    <property type="entry name" value="Na/solute_symporter"/>
</dbReference>
<dbReference type="GO" id="GO:0009927">
    <property type="term" value="F:histidine phosphotransfer kinase activity"/>
    <property type="evidence" value="ECO:0007669"/>
    <property type="project" value="TreeGrafter"/>
</dbReference>
<sequence length="1152" mass="124911">MFTGPLLLLVALAYLAMLFAIAWWGDQRTTPLSPRARVLVYSLALGVYCTSWTFYGAVGNAAAAGWAFLPIYLGPILLFVFGHSMLQRLLMVAKARNVTSIADYLASRFGRSQSLAGLVTVVALMAAIPYLALQFKAVALSVDVLTGSNSDSSSVWFTDTAFFTAILLAIFAILFGTRVVDATEHHRGLMLAIAAESVVKLLAFLAVGILAISLADPTAPSKVPIAAPQLPTADFLANTLLSACAMFCLPRQFQVAVVECESTSDLKPARWLFPIYLGLFVLFVLPIASAGMNLAPASVHPDTYVLWLPSAQGHEILALLTFVGGFSAATGMVIVASVALATMVSNELILPALSRVRALRMDSRSDLSQWVLWIRRITILLLAAVAFVYYRASVGRGNLASLGLLAFVAVSQFAPGMVLGLYSRRVSLRGVRQGLLIGFLIWIYTLLIPTLAGSGWIPEAWIQEGPFGQSWLRPHALFGLEGLSPISHGAFWSLSANLLTIVLHRIIRPASMQERLQARVFHEGPLAPAAAEASLPQRARVGDVLALGERILGRNAWLRLLQEYQAQVATPLKADQIADRALVRFVERQLAAALGSTSARLVLTGALRGTGMEFEEVAALLDETSQELRFNQRLLHTTMENVGQGISVVDAELRLVAWNRRYVELFDYPEGLVHVGRPVADLIRYNAARGEWGDGDAEMHVQKRLEYLRHGSPYVFQRQRASGQVLEMRGQPLPGGGFVTTYSDITSFKEVEQALREAKDHLEQRVAERTEALQHALAAEQVAQQAAEAANRSKTRFIAAAGHDLLQPLHAARLFMSSLLEQGDLNPRARSLADQVDAGMRAAEELLDGLLDISRLDSGVMVAEKAPLALAPLFDSLRAQFAPLAIARGLKLKVVPTRMGVISDRRLLRRVLQNLLANAIRYTAGGTVLLGVRRRPGGIVEIQVIDTGPGIAEEHRALIFEEFQRLDVPNRDGQQGLGLGLAICDRIARLLQHPLGLTSTLGRGSRFSITAPGCVAPASVISERSLPSDLPQSLHVLCVDNEPSILDAMTQLLSGWGIATATSTNLAEAVASCAVRRPDLVLADYHLQNNETGLDVLQRLCEPGTKGALITADSSIELAERAKLLGFPVLRKPVRPAALRAFIAQVGKLRSR</sequence>
<dbReference type="SUPFAM" id="SSF55785">
    <property type="entry name" value="PYP-like sensor domain (PAS domain)"/>
    <property type="match status" value="1"/>
</dbReference>
<protein>
    <recommendedName>
        <fullName evidence="4">histidine kinase</fullName>
        <ecNumber evidence="4">2.7.13.3</ecNumber>
    </recommendedName>
</protein>
<feature type="transmembrane region" description="Helical" evidence="12">
    <location>
        <begin position="273"/>
        <end position="296"/>
    </location>
</feature>
<evidence type="ECO:0000259" key="13">
    <source>
        <dbReference type="PROSITE" id="PS50109"/>
    </source>
</evidence>
<evidence type="ECO:0000313" key="15">
    <source>
        <dbReference type="EMBL" id="AVP99455.1"/>
    </source>
</evidence>
<dbReference type="PROSITE" id="PS50283">
    <property type="entry name" value="NA_SOLUT_SYMP_3"/>
    <property type="match status" value="1"/>
</dbReference>
<dbReference type="GO" id="GO:0000155">
    <property type="term" value="F:phosphorelay sensor kinase activity"/>
    <property type="evidence" value="ECO:0007669"/>
    <property type="project" value="InterPro"/>
</dbReference>
<dbReference type="GO" id="GO:0005886">
    <property type="term" value="C:plasma membrane"/>
    <property type="evidence" value="ECO:0007669"/>
    <property type="project" value="TreeGrafter"/>
</dbReference>
<evidence type="ECO:0000313" key="16">
    <source>
        <dbReference type="Proteomes" id="UP000241074"/>
    </source>
</evidence>
<dbReference type="SUPFAM" id="SSF52172">
    <property type="entry name" value="CheY-like"/>
    <property type="match status" value="1"/>
</dbReference>
<dbReference type="CDD" id="cd10322">
    <property type="entry name" value="SLC5sbd"/>
    <property type="match status" value="1"/>
</dbReference>
<dbReference type="PANTHER" id="PTHR43047">
    <property type="entry name" value="TWO-COMPONENT HISTIDINE PROTEIN KINASE"/>
    <property type="match status" value="1"/>
</dbReference>
<dbReference type="InterPro" id="IPR000014">
    <property type="entry name" value="PAS"/>
</dbReference>
<dbReference type="InterPro" id="IPR035965">
    <property type="entry name" value="PAS-like_dom_sf"/>
</dbReference>
<feature type="transmembrane region" description="Helical" evidence="12">
    <location>
        <begin position="115"/>
        <end position="135"/>
    </location>
</feature>
<dbReference type="Pfam" id="PF12860">
    <property type="entry name" value="PAS_7"/>
    <property type="match status" value="1"/>
</dbReference>
<dbReference type="AlphaFoldDB" id="A0A2P1PX90"/>
<dbReference type="RefSeq" id="WP_106893373.1">
    <property type="nucleotide sequence ID" value="NZ_CP027860.1"/>
</dbReference>